<dbReference type="Pfam" id="PF13195">
    <property type="entry name" value="DUF4011"/>
    <property type="match status" value="1"/>
</dbReference>
<name>A0A4R6TZB1_9BACI</name>
<dbReference type="PANTHER" id="PTHR10887">
    <property type="entry name" value="DNA2/NAM7 HELICASE FAMILY"/>
    <property type="match status" value="1"/>
</dbReference>
<dbReference type="Pfam" id="PF18741">
    <property type="entry name" value="MTES_1575"/>
    <property type="match status" value="1"/>
</dbReference>
<feature type="domain" description="DNA2/NAM7 helicase helicase" evidence="2">
    <location>
        <begin position="1262"/>
        <end position="1337"/>
    </location>
</feature>
<dbReference type="EMBL" id="SNYJ01000012">
    <property type="protein sequence ID" value="TDQ37683.1"/>
    <property type="molecule type" value="Genomic_DNA"/>
</dbReference>
<dbReference type="SUPFAM" id="SSF52540">
    <property type="entry name" value="P-loop containing nucleoside triphosphate hydrolases"/>
    <property type="match status" value="1"/>
</dbReference>
<dbReference type="Gene3D" id="3.40.50.300">
    <property type="entry name" value="P-loop containing nucleotide triphosphate hydrolases"/>
    <property type="match status" value="3"/>
</dbReference>
<dbReference type="InterPro" id="IPR049468">
    <property type="entry name" value="Restrct_endonuc-II-like_dom"/>
</dbReference>
<feature type="domain" description="DNA2/NAM7 helicase-like C-terminal" evidence="3">
    <location>
        <begin position="1368"/>
        <end position="1552"/>
    </location>
</feature>
<dbReference type="Proteomes" id="UP000295632">
    <property type="component" value="Unassembled WGS sequence"/>
</dbReference>
<evidence type="ECO:0000259" key="4">
    <source>
        <dbReference type="Pfam" id="PF18741"/>
    </source>
</evidence>
<dbReference type="Pfam" id="PF13086">
    <property type="entry name" value="AAA_11"/>
    <property type="match status" value="2"/>
</dbReference>
<evidence type="ECO:0000313" key="6">
    <source>
        <dbReference type="Proteomes" id="UP000295632"/>
    </source>
</evidence>
<dbReference type="PANTHER" id="PTHR10887:SF530">
    <property type="entry name" value="SUPERFAMILY I DNA HELICASES"/>
    <property type="match status" value="1"/>
</dbReference>
<feature type="domain" description="Restriction endonuclease type II-like" evidence="4">
    <location>
        <begin position="1601"/>
        <end position="1694"/>
    </location>
</feature>
<dbReference type="FunFam" id="3.40.50.300:FF:002063">
    <property type="entry name" value="DNA helicase related protein"/>
    <property type="match status" value="1"/>
</dbReference>
<feature type="domain" description="DUF3320" evidence="1">
    <location>
        <begin position="1750"/>
        <end position="1797"/>
    </location>
</feature>
<dbReference type="Pfam" id="PF11784">
    <property type="entry name" value="DUF3320"/>
    <property type="match status" value="1"/>
</dbReference>
<evidence type="ECO:0000259" key="2">
    <source>
        <dbReference type="Pfam" id="PF13086"/>
    </source>
</evidence>
<dbReference type="InterPro" id="IPR041677">
    <property type="entry name" value="DNA2/NAM7_AAA_11"/>
</dbReference>
<sequence>MNAVDLTLDYSGVANYALQQNRVPLITELSLKNEGNEPLKNVRIDIMTNPSITRFQPVHFDIVPSEEAIVFTPELSYDTAELRRFEEAVQGTIDIRITSNDQLVLQTSRALEILAYNQWPGAAASPEIIASFITPNRPYIDQLLKDSIQRLKTKKPSSSMDGYQSADPAHTVDQVSAIYSSIQGKGIDYANPPASFEHHGQKVRFPDQVSETGMGTCLDLTVLFASCVEAAGLHPMLIFCRGHVFLGVWLTNEWMPEMVSYDKTYLTKRMADGINDLIVVETTHLTNSEVPFAEAIQTAKKAFDKPDYINYAVDIQRCRHGGIKALSLLAENHVVQSAPSVVPQTQNDYQAYAISRHSSDIDGSAASQQDKIGLWKSKLLDLGMRNLLLNYNYKRKGIPLISSDLGQIEDALHRGEKMKIEPAPSEFKGALNRSFSEVADEGLIQNELSQNRLRAYLDNEDLFKRATKIYRDAKEKLEENGANALFLALGFLQWIDPKSKKTRFAPILLMPVEMIRHSQQSGFSIKARTDDIQINISLVEYLRQAFSINASELYTLPEDEYGADVKRVMSDVRRLIMHMDGWDVLEFSSIGTFSFAKFVMWNDLRSNEAMLSRNPVVKSLIEGRKSFTQSYNFSEALTPEKEISTPSLVPLSADGSQMEALHAASSGESFVLHGPPGSGKSQTITNIITNTLGEGKTVLFVAEKMAALEVVYQKLKGIGLEPFLLSVYSNKAQKNQVLEQFDKSFKVERTASVNWEEYNTDIAQLKKSLFDISKELHEETTFGKSTYDMLQSFASLERPDVVASLDSQHVKNLTDRVLESHIELMKKTTRLGETCVPLKDHPWDGIGAIQYSLAKKDDITRYLQEVIRIGEPLRKSLREYLEGVSVRFTGESKTSLKGFLQKLEKIEQLDTMHLLAFLDEGQGIEMTRTVLVKNHELTVAQEQLSTTFDDRMSQVSEVTWLERLSEARTPGLFAFFKRRKAVNSLKPFLREATAQPSVELLQQYCDTTRRMGELEKELEPHVTWMDKAFGSSWRTKQQKDVIENDLTALAALEQLCNEPQSVGAIKSFLIHHDVDQRNLRGHAVARQALQKEVHSFESMLDVLKDTLEINDYISKASDWVYSVVEKAKSQLEHLDRLYDMVQYVHAKREAEKVGIEPMLVDFETGDRSGEEVVHTYRYSVLRQRIDKEVNLREHLRTFSEAEVELLLEKFKRMDEQLMKASQLEVAERLAKKNIQLENISEIEGTEVNKLHRAIRSRGRGLAMRQLFSSIPNTLSKLKPCVLMSPIAVSQYLSSDHPAFDLVIFDEASQMPTSEAVGAMARGRQVIVVGDPKQLPPTNFFNATINDEDDDVEMVDMESVLEDCLALPLPEKYLKWHYRSEHESLIAFSNRRYYDGQLVTFPSTDFSKDKVTFTNVKGTYERGGANVNKTEAEAIVTDVFRRLEDPILRKSSIGIVTFNSHQQELIADMIEEELSKKPELEEIVLNGEEPLFVKNLENVQGDERDTIYFSLCFGPDEEGKMTMNFGPLNREGGWRRLNVAITRAKQEMKVFASMEPEALQRAKAKGVQDLQAFMLFAKRASHSGGLSATREEEQHEAILLSIERKLAEKGYETERGVGMSAFKIELAVKHPDAPERYMAAILTDGHTAAAEKTIRDREKLKVDVLNRFGWTVLKVWTMSWWRNPDKQADALCEQLESIRAAAPIKEPTLQQQDETLSEVMTEPIAAVETVPLKKDVYEAHVLPEVVVDKNDFYTISSKEMIFTQMRQLVEHEAPISEQMLVKRISDAWGFKRAGSRIAQHVAECLGQTNYFVEEESDDRRFIWSTSESVSDFSLFREGDKDRRDSDDISFREYRNGIKHLSDAGIKLPIDEVVKRLNNLLGFQRLNQGVDERVRQTIDKMVTDGELTMDERMIQHKS</sequence>
<dbReference type="InterPro" id="IPR041679">
    <property type="entry name" value="DNA2/NAM7-like_C"/>
</dbReference>
<dbReference type="CDD" id="cd18808">
    <property type="entry name" value="SF1_C_Upf1"/>
    <property type="match status" value="1"/>
</dbReference>
<dbReference type="Pfam" id="PF13087">
    <property type="entry name" value="AAA_12"/>
    <property type="match status" value="1"/>
</dbReference>
<dbReference type="OrthoDB" id="9757917at2"/>
<evidence type="ECO:0000313" key="5">
    <source>
        <dbReference type="EMBL" id="TDQ37683.1"/>
    </source>
</evidence>
<reference evidence="5 6" key="1">
    <citation type="submission" date="2019-03" db="EMBL/GenBank/DDBJ databases">
        <title>Genomic Encyclopedia of Type Strains, Phase IV (KMG-IV): sequencing the most valuable type-strain genomes for metagenomic binning, comparative biology and taxonomic classification.</title>
        <authorList>
            <person name="Goeker M."/>
        </authorList>
    </citation>
    <scope>NUCLEOTIDE SEQUENCE [LARGE SCALE GENOMIC DNA]</scope>
    <source>
        <strain evidence="5 6">DSM 28697</strain>
    </source>
</reference>
<dbReference type="InterPro" id="IPR027417">
    <property type="entry name" value="P-loop_NTPase"/>
</dbReference>
<evidence type="ECO:0000259" key="3">
    <source>
        <dbReference type="Pfam" id="PF13087"/>
    </source>
</evidence>
<dbReference type="RefSeq" id="WP_133581149.1">
    <property type="nucleotide sequence ID" value="NZ_SNYJ01000012.1"/>
</dbReference>
<comment type="caution">
    <text evidence="5">The sequence shown here is derived from an EMBL/GenBank/DDBJ whole genome shotgun (WGS) entry which is preliminary data.</text>
</comment>
<proteinExistence type="predicted"/>
<evidence type="ECO:0000259" key="1">
    <source>
        <dbReference type="Pfam" id="PF11784"/>
    </source>
</evidence>
<keyword evidence="6" id="KW-1185">Reference proteome</keyword>
<dbReference type="InterPro" id="IPR025103">
    <property type="entry name" value="DUF4011"/>
</dbReference>
<dbReference type="GO" id="GO:0004386">
    <property type="term" value="F:helicase activity"/>
    <property type="evidence" value="ECO:0007669"/>
    <property type="project" value="InterPro"/>
</dbReference>
<accession>A0A4R6TZB1</accession>
<organism evidence="5 6">
    <name type="scientific">Aureibacillus halotolerans</name>
    <dbReference type="NCBI Taxonomy" id="1508390"/>
    <lineage>
        <taxon>Bacteria</taxon>
        <taxon>Bacillati</taxon>
        <taxon>Bacillota</taxon>
        <taxon>Bacilli</taxon>
        <taxon>Bacillales</taxon>
        <taxon>Bacillaceae</taxon>
        <taxon>Aureibacillus</taxon>
    </lineage>
</organism>
<feature type="domain" description="DNA2/NAM7 helicase helicase" evidence="2">
    <location>
        <begin position="654"/>
        <end position="776"/>
    </location>
</feature>
<dbReference type="InterPro" id="IPR045055">
    <property type="entry name" value="DNA2/NAM7-like"/>
</dbReference>
<dbReference type="SUPFAM" id="SSF52980">
    <property type="entry name" value="Restriction endonuclease-like"/>
    <property type="match status" value="1"/>
</dbReference>
<gene>
    <name evidence="5" type="ORF">EV213_11243</name>
</gene>
<protein>
    <submittedName>
        <fullName evidence="5">AAA domain-containing protein</fullName>
    </submittedName>
</protein>
<dbReference type="InterPro" id="IPR021754">
    <property type="entry name" value="DUF3320"/>
</dbReference>
<dbReference type="InterPro" id="IPR047187">
    <property type="entry name" value="SF1_C_Upf1"/>
</dbReference>
<dbReference type="InterPro" id="IPR011335">
    <property type="entry name" value="Restrct_endonuc-II-like"/>
</dbReference>